<reference evidence="9" key="1">
    <citation type="journal article" date="2014" name="Int. J. Syst. Evol. Microbiol.">
        <title>Complete genome sequence of Corynebacterium casei LMG S-19264T (=DSM 44701T), isolated from a smear-ripened cheese.</title>
        <authorList>
            <consortium name="US DOE Joint Genome Institute (JGI-PGF)"/>
            <person name="Walter F."/>
            <person name="Albersmeier A."/>
            <person name="Kalinowski J."/>
            <person name="Ruckert C."/>
        </authorList>
    </citation>
    <scope>NUCLEOTIDE SEQUENCE</scope>
    <source>
        <strain evidence="9">CGMCC 1.15290</strain>
    </source>
</reference>
<dbReference type="Gene3D" id="1.25.40.390">
    <property type="match status" value="1"/>
</dbReference>
<evidence type="ECO:0000256" key="1">
    <source>
        <dbReference type="ARBA" id="ARBA00004442"/>
    </source>
</evidence>
<organism evidence="9 10">
    <name type="scientific">Filimonas zeae</name>
    <dbReference type="NCBI Taxonomy" id="1737353"/>
    <lineage>
        <taxon>Bacteria</taxon>
        <taxon>Pseudomonadati</taxon>
        <taxon>Bacteroidota</taxon>
        <taxon>Chitinophagia</taxon>
        <taxon>Chitinophagales</taxon>
        <taxon>Chitinophagaceae</taxon>
        <taxon>Filimonas</taxon>
    </lineage>
</organism>
<name>A0A917IKZ5_9BACT</name>
<keyword evidence="10" id="KW-1185">Reference proteome</keyword>
<dbReference type="EMBL" id="BMIB01000001">
    <property type="protein sequence ID" value="GGH56787.1"/>
    <property type="molecule type" value="Genomic_DNA"/>
</dbReference>
<dbReference type="SUPFAM" id="SSF48452">
    <property type="entry name" value="TPR-like"/>
    <property type="match status" value="1"/>
</dbReference>
<dbReference type="AlphaFoldDB" id="A0A917IKZ5"/>
<dbReference type="InterPro" id="IPR011990">
    <property type="entry name" value="TPR-like_helical_dom_sf"/>
</dbReference>
<evidence type="ECO:0000256" key="5">
    <source>
        <dbReference type="ARBA" id="ARBA00023237"/>
    </source>
</evidence>
<keyword evidence="5" id="KW-0998">Cell outer membrane</keyword>
<evidence type="ECO:0000313" key="9">
    <source>
        <dbReference type="EMBL" id="GGH56787.1"/>
    </source>
</evidence>
<comment type="subcellular location">
    <subcellularLocation>
        <location evidence="1">Cell outer membrane</location>
    </subcellularLocation>
</comment>
<sequence>MNIKSAMSVLLMAASVAMVGCKKWLDVSPKTQIRESVLLSDEQGFKDALTGTYLKMGGNALYGQNLTMGFLDALAQRYAVSSSSHSFYQSAYRFNYADNSAKNYISAIWGGLYSTIANTNNIITQIDEKKGLFSNNNFNQIKGEALALRALLHFDVLRMFGASPAVDLQRKSVPYVTRFGVSVYPLLPIAAVADSCLKDLAEAEQLLSYDKEVRNAFNQDPFLSYTRNHMNYWSVKGLQARIYLYKGEKANALNAALAVINNKGDRFPFVSGTSAGATVNRDRLYYTEHLFGLYTYKLKAYTEAYTKTNVVGGTPTTATTATNLNNLYEISSGGSSDIRYNYLFTAFASSYATTRYWQDDLNFEYLKNLVPVIRLSEMYYIAAECAGTPEAGVGYLNTIRSARGLSTLATTISATALTTEILKEYKKEFYAEGQLFYYFKRLNAAKIDGNSLAAGEAVYMFPMPDNEIEFANRF</sequence>
<evidence type="ECO:0000256" key="4">
    <source>
        <dbReference type="ARBA" id="ARBA00023136"/>
    </source>
</evidence>
<feature type="chain" id="PRO_5036811318" description="SusD family protein" evidence="6">
    <location>
        <begin position="20"/>
        <end position="474"/>
    </location>
</feature>
<dbReference type="InterPro" id="IPR033985">
    <property type="entry name" value="SusD-like_N"/>
</dbReference>
<dbReference type="Proteomes" id="UP000627292">
    <property type="component" value="Unassembled WGS sequence"/>
</dbReference>
<evidence type="ECO:0000256" key="6">
    <source>
        <dbReference type="SAM" id="SignalP"/>
    </source>
</evidence>
<evidence type="ECO:0000313" key="10">
    <source>
        <dbReference type="Proteomes" id="UP000627292"/>
    </source>
</evidence>
<dbReference type="Gene3D" id="1.25.40.900">
    <property type="match status" value="1"/>
</dbReference>
<dbReference type="Gene3D" id="2.20.20.130">
    <property type="match status" value="1"/>
</dbReference>
<gene>
    <name evidence="9" type="ORF">GCM10011379_00770</name>
</gene>
<evidence type="ECO:0000256" key="3">
    <source>
        <dbReference type="ARBA" id="ARBA00022729"/>
    </source>
</evidence>
<evidence type="ECO:0000256" key="2">
    <source>
        <dbReference type="ARBA" id="ARBA00006275"/>
    </source>
</evidence>
<feature type="domain" description="RagB/SusD" evidence="7">
    <location>
        <begin position="322"/>
        <end position="442"/>
    </location>
</feature>
<reference evidence="9" key="2">
    <citation type="submission" date="2020-09" db="EMBL/GenBank/DDBJ databases">
        <authorList>
            <person name="Sun Q."/>
            <person name="Zhou Y."/>
        </authorList>
    </citation>
    <scope>NUCLEOTIDE SEQUENCE</scope>
    <source>
        <strain evidence="9">CGMCC 1.15290</strain>
    </source>
</reference>
<dbReference type="GO" id="GO:0009279">
    <property type="term" value="C:cell outer membrane"/>
    <property type="evidence" value="ECO:0007669"/>
    <property type="project" value="UniProtKB-SubCell"/>
</dbReference>
<accession>A0A917IKZ5</accession>
<comment type="similarity">
    <text evidence="2">Belongs to the SusD family.</text>
</comment>
<evidence type="ECO:0000259" key="8">
    <source>
        <dbReference type="Pfam" id="PF14322"/>
    </source>
</evidence>
<keyword evidence="3 6" id="KW-0732">Signal</keyword>
<dbReference type="PROSITE" id="PS51257">
    <property type="entry name" value="PROKAR_LIPOPROTEIN"/>
    <property type="match status" value="1"/>
</dbReference>
<dbReference type="Pfam" id="PF07980">
    <property type="entry name" value="SusD_RagB"/>
    <property type="match status" value="1"/>
</dbReference>
<dbReference type="InterPro" id="IPR012944">
    <property type="entry name" value="SusD_RagB_dom"/>
</dbReference>
<dbReference type="Pfam" id="PF14322">
    <property type="entry name" value="SusD-like_3"/>
    <property type="match status" value="1"/>
</dbReference>
<comment type="caution">
    <text evidence="9">The sequence shown here is derived from an EMBL/GenBank/DDBJ whole genome shotgun (WGS) entry which is preliminary data.</text>
</comment>
<proteinExistence type="inferred from homology"/>
<feature type="signal peptide" evidence="6">
    <location>
        <begin position="1"/>
        <end position="19"/>
    </location>
</feature>
<evidence type="ECO:0000259" key="7">
    <source>
        <dbReference type="Pfam" id="PF07980"/>
    </source>
</evidence>
<feature type="domain" description="SusD-like N-terminal" evidence="8">
    <location>
        <begin position="23"/>
        <end position="213"/>
    </location>
</feature>
<dbReference type="RefSeq" id="WP_188949580.1">
    <property type="nucleotide sequence ID" value="NZ_BMIB01000001.1"/>
</dbReference>
<protein>
    <recommendedName>
        <fullName evidence="11">SusD family protein</fullName>
    </recommendedName>
</protein>
<keyword evidence="4" id="KW-0472">Membrane</keyword>
<evidence type="ECO:0008006" key="11">
    <source>
        <dbReference type="Google" id="ProtNLM"/>
    </source>
</evidence>